<gene>
    <name evidence="2" type="ORF">GCM10009090_17580</name>
</gene>
<dbReference type="Pfam" id="PF16074">
    <property type="entry name" value="PilW"/>
    <property type="match status" value="1"/>
</dbReference>
<evidence type="ECO:0000313" key="3">
    <source>
        <dbReference type="Proteomes" id="UP000623958"/>
    </source>
</evidence>
<accession>A0A919F7S5</accession>
<keyword evidence="1" id="KW-1133">Transmembrane helix</keyword>
<dbReference type="GO" id="GO:0043683">
    <property type="term" value="P:type IV pilus assembly"/>
    <property type="evidence" value="ECO:0007669"/>
    <property type="project" value="InterPro"/>
</dbReference>
<reference evidence="2" key="1">
    <citation type="journal article" date="2014" name="Int. J. Syst. Evol. Microbiol.">
        <title>Complete genome sequence of Corynebacterium casei LMG S-19264T (=DSM 44701T), isolated from a smear-ripened cheese.</title>
        <authorList>
            <consortium name="US DOE Joint Genome Institute (JGI-PGF)"/>
            <person name="Walter F."/>
            <person name="Albersmeier A."/>
            <person name="Kalinowski J."/>
            <person name="Ruckert C."/>
        </authorList>
    </citation>
    <scope>NUCLEOTIDE SEQUENCE</scope>
    <source>
        <strain evidence="2">JCM 13306</strain>
    </source>
</reference>
<comment type="caution">
    <text evidence="2">The sequence shown here is derived from an EMBL/GenBank/DDBJ whole genome shotgun (WGS) entry which is preliminary data.</text>
</comment>
<sequence length="388" mass="40153">MKKAVARPRLQAGLSLIEMMIAMVIGLVLMLGVIQVFSASREASRLAEGGSRSQENARFALDFLQRDIRMAGHFGCVNDQAHFVRGEGDPVVHIAGVSTGSGDPLDFSVSIQGYEAPNTGANSSLTLGQNWAGPSNLPAKLQGLGIRGGSDVLVLRYLSPEGVPVTGIASGTNSTLTFDAALGARLTEGGVASPALFGVADCSHADVFSGVYSSGTVTAAGVNLERYTAQPSGQTMLYRAESIVYFIGTGTSGEPSLMRARADGAGNYGQPEELVEGIESLQVLYGLDSTTAISSTTPPLGNITVQGTAADVSTGTDADAAAQWRRVGQVQVGILARSPTPAAAASPSDAVHYPRALGVEFVPAANGDGRYRAAYESTIALRNRLFGN</sequence>
<name>A0A919F7S5_9XANT</name>
<protein>
    <submittedName>
        <fullName evidence="2">Pilus assembly protein PilW</fullName>
    </submittedName>
</protein>
<dbReference type="InterPro" id="IPR012902">
    <property type="entry name" value="N_methyl_site"/>
</dbReference>
<reference evidence="2" key="2">
    <citation type="submission" date="2020-09" db="EMBL/GenBank/DDBJ databases">
        <authorList>
            <person name="Sun Q."/>
            <person name="Ohkuma M."/>
        </authorList>
    </citation>
    <scope>NUCLEOTIDE SEQUENCE</scope>
    <source>
        <strain evidence="2">JCM 13306</strain>
    </source>
</reference>
<feature type="transmembrane region" description="Helical" evidence="1">
    <location>
        <begin position="12"/>
        <end position="37"/>
    </location>
</feature>
<evidence type="ECO:0000256" key="1">
    <source>
        <dbReference type="SAM" id="Phobius"/>
    </source>
</evidence>
<dbReference type="Proteomes" id="UP000623958">
    <property type="component" value="Unassembled WGS sequence"/>
</dbReference>
<keyword evidence="1" id="KW-0472">Membrane</keyword>
<evidence type="ECO:0000313" key="2">
    <source>
        <dbReference type="EMBL" id="GHH52941.1"/>
    </source>
</evidence>
<dbReference type="PROSITE" id="PS00409">
    <property type="entry name" value="PROKAR_NTER_METHYL"/>
    <property type="match status" value="1"/>
</dbReference>
<keyword evidence="3" id="KW-1185">Reference proteome</keyword>
<keyword evidence="1" id="KW-0812">Transmembrane</keyword>
<proteinExistence type="predicted"/>
<dbReference type="Pfam" id="PF07963">
    <property type="entry name" value="N_methyl"/>
    <property type="match status" value="1"/>
</dbReference>
<dbReference type="AlphaFoldDB" id="A0A919F7S5"/>
<dbReference type="RefSeq" id="WP_434029138.1">
    <property type="nucleotide sequence ID" value="NZ_BNBA01000011.1"/>
</dbReference>
<dbReference type="NCBIfam" id="TIGR02532">
    <property type="entry name" value="IV_pilin_GFxxxE"/>
    <property type="match status" value="1"/>
</dbReference>
<dbReference type="InterPro" id="IPR032092">
    <property type="entry name" value="PilW"/>
</dbReference>
<dbReference type="EMBL" id="BNBA01000011">
    <property type="protein sequence ID" value="GHH52941.1"/>
    <property type="molecule type" value="Genomic_DNA"/>
</dbReference>
<organism evidence="2 3">
    <name type="scientific">Xanthomonas boreopolis</name>
    <dbReference type="NCBI Taxonomy" id="86183"/>
    <lineage>
        <taxon>Bacteria</taxon>
        <taxon>Pseudomonadati</taxon>
        <taxon>Pseudomonadota</taxon>
        <taxon>Gammaproteobacteria</taxon>
        <taxon>Lysobacterales</taxon>
        <taxon>Lysobacteraceae</taxon>
        <taxon>Xanthomonas</taxon>
    </lineage>
</organism>